<name>A0A1E3KWU2_LACPN</name>
<sequence length="618" mass="71957">MNNQYLRLLNFFVVNDSVTMDDLVAFAHVSERTMCKYIQRLNDDLAGVAQIQEQQHRYYLQVTDYSRLTKIQMGHLKKELDFNSTDKRDAYILKTLLECHDYVTLDSLAEQLMISKTTLNRDLKRLREQLVTYHAEIKSMTNNGIKLVASRTYEVFAVIDHFIYDYFELSKLLSKKQEEQLKLTLLNNGADTETSRLILRNISVLKFAFPIGYRIEQPITNFSNYLIDDQPMDDIRSSVVACFSTEISMDELVFVLAPLAFKMTSLLSRKRMKEQIDNNRMLFLSMDNHSSHQIPFDFEHLYEQIKYHLFFLINRTILHMPTAQLLPENQLTKYPLAYDLAHTILGFLEAHLDFKITTAEFGYLVLYVEMELEDQDNIVNHKFEIAIVGQVGSSVIKFIRRQLVEMFQDDITVAVFDNEWQLNQDNGRYLLIFSDQPIVYHDETTPVVRISAAFRTNELRGKLQVSLVEKAISNATCQFDLWKFNHDTDYLTAVETMIDARISDGHVDSRFKSRWLEREQRGISVFEKGIAIPHVVNEKDTPEILLQVGVYDQPIKYLDRTVQMIFLIGTPNNLDQELGQVLTQIYDLVFLASNNVNIYDRLIDYNVDANLLQIAEGI</sequence>
<organism evidence="4 5">
    <name type="scientific">Lactiplantibacillus plantarum</name>
    <name type="common">Lactobacillus plantarum</name>
    <dbReference type="NCBI Taxonomy" id="1590"/>
    <lineage>
        <taxon>Bacteria</taxon>
        <taxon>Bacillati</taxon>
        <taxon>Bacillota</taxon>
        <taxon>Bacilli</taxon>
        <taxon>Lactobacillales</taxon>
        <taxon>Lactobacillaceae</taxon>
        <taxon>Lactiplantibacillus</taxon>
    </lineage>
</organism>
<evidence type="ECO:0000256" key="2">
    <source>
        <dbReference type="ARBA" id="ARBA00023015"/>
    </source>
</evidence>
<dbReference type="Gene3D" id="3.40.930.10">
    <property type="entry name" value="Mannitol-specific EII, Chain A"/>
    <property type="match status" value="1"/>
</dbReference>
<reference evidence="4 5" key="1">
    <citation type="submission" date="2016-08" db="EMBL/GenBank/DDBJ databases">
        <title>Genome sequencing of Lactobacillus plantarum JSA22, isolated from fermented soybean paste.</title>
        <authorList>
            <person name="Choi H.S."/>
        </authorList>
    </citation>
    <scope>NUCLEOTIDE SEQUENCE [LARGE SCALE GENOMIC DNA]</scope>
    <source>
        <strain evidence="4 5">JSA22</strain>
    </source>
</reference>
<dbReference type="GO" id="GO:0006355">
    <property type="term" value="P:regulation of DNA-templated transcription"/>
    <property type="evidence" value="ECO:0007669"/>
    <property type="project" value="InterPro"/>
</dbReference>
<evidence type="ECO:0000313" key="4">
    <source>
        <dbReference type="EMBL" id="ODO63209.1"/>
    </source>
</evidence>
<dbReference type="InterPro" id="IPR011608">
    <property type="entry name" value="PRD"/>
</dbReference>
<dbReference type="PROSITE" id="PS51372">
    <property type="entry name" value="PRD_2"/>
    <property type="match status" value="1"/>
</dbReference>
<dbReference type="PANTHER" id="PTHR30185">
    <property type="entry name" value="CRYPTIC BETA-GLUCOSIDE BGL OPERON ANTITERMINATOR"/>
    <property type="match status" value="1"/>
</dbReference>
<keyword evidence="2" id="KW-0805">Transcription regulation</keyword>
<dbReference type="PATRIC" id="fig|1590.153.peg.2310"/>
<gene>
    <name evidence="4" type="ORF">LPJSA22_03231</name>
</gene>
<protein>
    <submittedName>
        <fullName evidence="4">Putative licABCH operon regulator</fullName>
    </submittedName>
</protein>
<dbReference type="SUPFAM" id="SSF46785">
    <property type="entry name" value="Winged helix' DNA-binding domain"/>
    <property type="match status" value="1"/>
</dbReference>
<dbReference type="Gene3D" id="1.10.1790.10">
    <property type="entry name" value="PRD domain"/>
    <property type="match status" value="1"/>
</dbReference>
<dbReference type="Gene3D" id="1.10.10.10">
    <property type="entry name" value="Winged helix-like DNA-binding domain superfamily/Winged helix DNA-binding domain"/>
    <property type="match status" value="1"/>
</dbReference>
<dbReference type="EMBL" id="MCOL01000001">
    <property type="protein sequence ID" value="ODO63209.1"/>
    <property type="molecule type" value="Genomic_DNA"/>
</dbReference>
<accession>A0A1E3KWU2</accession>
<evidence type="ECO:0000256" key="3">
    <source>
        <dbReference type="ARBA" id="ARBA00023163"/>
    </source>
</evidence>
<keyword evidence="1" id="KW-0677">Repeat</keyword>
<dbReference type="AlphaFoldDB" id="A0A1E3KWU2"/>
<keyword evidence="3" id="KW-0804">Transcription</keyword>
<evidence type="ECO:0000313" key="5">
    <source>
        <dbReference type="Proteomes" id="UP000094892"/>
    </source>
</evidence>
<dbReference type="InterPro" id="IPR036634">
    <property type="entry name" value="PRD_sf"/>
</dbReference>
<dbReference type="SUPFAM" id="SSF63520">
    <property type="entry name" value="PTS-regulatory domain, PRD"/>
    <property type="match status" value="1"/>
</dbReference>
<dbReference type="Proteomes" id="UP000094892">
    <property type="component" value="Unassembled WGS sequence"/>
</dbReference>
<dbReference type="Pfam" id="PF08279">
    <property type="entry name" value="HTH_11"/>
    <property type="match status" value="1"/>
</dbReference>
<dbReference type="InterPro" id="IPR050661">
    <property type="entry name" value="BglG_antiterminators"/>
</dbReference>
<evidence type="ECO:0000256" key="1">
    <source>
        <dbReference type="ARBA" id="ARBA00022737"/>
    </source>
</evidence>
<dbReference type="SUPFAM" id="SSF55804">
    <property type="entry name" value="Phoshotransferase/anion transport protein"/>
    <property type="match status" value="1"/>
</dbReference>
<dbReference type="PANTHER" id="PTHR30185:SF18">
    <property type="entry name" value="TRANSCRIPTIONAL REGULATOR MTLR"/>
    <property type="match status" value="1"/>
</dbReference>
<dbReference type="Pfam" id="PF00874">
    <property type="entry name" value="PRD"/>
    <property type="match status" value="1"/>
</dbReference>
<dbReference type="RefSeq" id="WP_060684220.1">
    <property type="nucleotide sequence ID" value="NZ_AP028145.1"/>
</dbReference>
<dbReference type="PROSITE" id="PS51094">
    <property type="entry name" value="PTS_EIIA_TYPE_2"/>
    <property type="match status" value="1"/>
</dbReference>
<dbReference type="InterPro" id="IPR002178">
    <property type="entry name" value="PTS_EIIA_type-2_dom"/>
</dbReference>
<proteinExistence type="predicted"/>
<dbReference type="InterPro" id="IPR016152">
    <property type="entry name" value="PTrfase/Anion_transptr"/>
</dbReference>
<dbReference type="InterPro" id="IPR036388">
    <property type="entry name" value="WH-like_DNA-bd_sf"/>
</dbReference>
<dbReference type="InterPro" id="IPR036390">
    <property type="entry name" value="WH_DNA-bd_sf"/>
</dbReference>
<dbReference type="InterPro" id="IPR013196">
    <property type="entry name" value="HTH_11"/>
</dbReference>
<comment type="caution">
    <text evidence="4">The sequence shown here is derived from an EMBL/GenBank/DDBJ whole genome shotgun (WGS) entry which is preliminary data.</text>
</comment>